<proteinExistence type="predicted"/>
<evidence type="ECO:0000256" key="1">
    <source>
        <dbReference type="ARBA" id="ARBA00023015"/>
    </source>
</evidence>
<keyword evidence="1" id="KW-0805">Transcription regulation</keyword>
<comment type="caution">
    <text evidence="5">The sequence shown here is derived from an EMBL/GenBank/DDBJ whole genome shotgun (WGS) entry which is preliminary data.</text>
</comment>
<sequence length="378" mass="38426">MSASDQARATLLDVARLAGVSRSTASLAFSGAGPVSEATRAKVMAASAELGYSGPDPRARSLRQGRSGVVGIVFDETLLSAFRDPVNVATLDGIASGLGDGSNGLLLLTETGAVESSIASAAIDAAVLMGCSPVFDRVVVELERRGVPVVSIEGGAGAASASGADPVPADPVPADPVPAAPAGPARVDVALDNVEASETLARHLHELGHRRVGVLSLATDPSRETGLITPEREASLTTTVTADRLAGVRRVFPDAVAVSSGWNSVDEAVRAARILLGVEVEVRPTAVLAQSDLLAVGVLQVAAELGLRVPEDLSLTGFDGVPIEGLAGHDLTTMVQPAAEKGREAGRAVRALLAGEEVGSVVFRCTFHRGATTAPPRA</sequence>
<dbReference type="GO" id="GO:0003700">
    <property type="term" value="F:DNA-binding transcription factor activity"/>
    <property type="evidence" value="ECO:0007669"/>
    <property type="project" value="TreeGrafter"/>
</dbReference>
<keyword evidence="2" id="KW-0238">DNA-binding</keyword>
<keyword evidence="6" id="KW-1185">Reference proteome</keyword>
<gene>
    <name evidence="5" type="ORF">N1028_04255</name>
</gene>
<accession>A0AA41XG90</accession>
<evidence type="ECO:0000313" key="6">
    <source>
        <dbReference type="Proteomes" id="UP001165587"/>
    </source>
</evidence>
<dbReference type="InterPro" id="IPR028082">
    <property type="entry name" value="Peripla_BP_I"/>
</dbReference>
<name>A0AA41XG90_9MICO</name>
<dbReference type="PANTHER" id="PTHR30146">
    <property type="entry name" value="LACI-RELATED TRANSCRIPTIONAL REPRESSOR"/>
    <property type="match status" value="1"/>
</dbReference>
<dbReference type="SUPFAM" id="SSF53822">
    <property type="entry name" value="Periplasmic binding protein-like I"/>
    <property type="match status" value="1"/>
</dbReference>
<dbReference type="PANTHER" id="PTHR30146:SF138">
    <property type="entry name" value="TRANSCRIPTIONAL REGULATORY PROTEIN"/>
    <property type="match status" value="1"/>
</dbReference>
<feature type="domain" description="HTH lacI-type" evidence="4">
    <location>
        <begin position="9"/>
        <end position="64"/>
    </location>
</feature>
<protein>
    <submittedName>
        <fullName evidence="5">Substrate-binding domain-containing protein</fullName>
    </submittedName>
</protein>
<dbReference type="GO" id="GO:0000976">
    <property type="term" value="F:transcription cis-regulatory region binding"/>
    <property type="evidence" value="ECO:0007669"/>
    <property type="project" value="TreeGrafter"/>
</dbReference>
<dbReference type="Gene3D" id="3.40.50.2300">
    <property type="match status" value="2"/>
</dbReference>
<organism evidence="5 6">
    <name type="scientific">Herbiconiux oxytropis</name>
    <dbReference type="NCBI Taxonomy" id="2970915"/>
    <lineage>
        <taxon>Bacteria</taxon>
        <taxon>Bacillati</taxon>
        <taxon>Actinomycetota</taxon>
        <taxon>Actinomycetes</taxon>
        <taxon>Micrococcales</taxon>
        <taxon>Microbacteriaceae</taxon>
        <taxon>Herbiconiux</taxon>
    </lineage>
</organism>
<dbReference type="InterPro" id="IPR046335">
    <property type="entry name" value="LacI/GalR-like_sensor"/>
</dbReference>
<dbReference type="SUPFAM" id="SSF47413">
    <property type="entry name" value="lambda repressor-like DNA-binding domains"/>
    <property type="match status" value="1"/>
</dbReference>
<dbReference type="RefSeq" id="WP_259525579.1">
    <property type="nucleotide sequence ID" value="NZ_JANLCK010000002.1"/>
</dbReference>
<keyword evidence="3" id="KW-0804">Transcription</keyword>
<dbReference type="Proteomes" id="UP001165587">
    <property type="component" value="Unassembled WGS sequence"/>
</dbReference>
<dbReference type="Pfam" id="PF13377">
    <property type="entry name" value="Peripla_BP_3"/>
    <property type="match status" value="1"/>
</dbReference>
<evidence type="ECO:0000256" key="2">
    <source>
        <dbReference type="ARBA" id="ARBA00023125"/>
    </source>
</evidence>
<evidence type="ECO:0000313" key="5">
    <source>
        <dbReference type="EMBL" id="MCS5725103.1"/>
    </source>
</evidence>
<dbReference type="Pfam" id="PF00356">
    <property type="entry name" value="LacI"/>
    <property type="match status" value="1"/>
</dbReference>
<dbReference type="InterPro" id="IPR010982">
    <property type="entry name" value="Lambda_DNA-bd_dom_sf"/>
</dbReference>
<dbReference type="CDD" id="cd01392">
    <property type="entry name" value="HTH_LacI"/>
    <property type="match status" value="1"/>
</dbReference>
<reference evidence="5" key="1">
    <citation type="submission" date="2022-08" db="EMBL/GenBank/DDBJ databases">
        <authorList>
            <person name="Deng Y."/>
            <person name="Han X.-F."/>
            <person name="Zhang Y.-Q."/>
        </authorList>
    </citation>
    <scope>NUCLEOTIDE SEQUENCE</scope>
    <source>
        <strain evidence="5">CPCC 203407</strain>
    </source>
</reference>
<dbReference type="SMART" id="SM00354">
    <property type="entry name" value="HTH_LACI"/>
    <property type="match status" value="1"/>
</dbReference>
<dbReference type="PROSITE" id="PS50932">
    <property type="entry name" value="HTH_LACI_2"/>
    <property type="match status" value="1"/>
</dbReference>
<dbReference type="InterPro" id="IPR000843">
    <property type="entry name" value="HTH_LacI"/>
</dbReference>
<dbReference type="AlphaFoldDB" id="A0AA41XG90"/>
<dbReference type="EMBL" id="JANLCK010000002">
    <property type="protein sequence ID" value="MCS5725103.1"/>
    <property type="molecule type" value="Genomic_DNA"/>
</dbReference>
<evidence type="ECO:0000256" key="3">
    <source>
        <dbReference type="ARBA" id="ARBA00023163"/>
    </source>
</evidence>
<evidence type="ECO:0000259" key="4">
    <source>
        <dbReference type="PROSITE" id="PS50932"/>
    </source>
</evidence>
<dbReference type="Gene3D" id="1.10.260.40">
    <property type="entry name" value="lambda repressor-like DNA-binding domains"/>
    <property type="match status" value="1"/>
</dbReference>